<feature type="region of interest" description="Disordered" evidence="1">
    <location>
        <begin position="1"/>
        <end position="78"/>
    </location>
</feature>
<protein>
    <submittedName>
        <fullName evidence="2">Uncharacterized protein</fullName>
    </submittedName>
</protein>
<accession>W9X579</accession>
<dbReference type="PANTHER" id="PTHR42345">
    <property type="entry name" value="TPR_REGION DOMAIN-CONTAINING PROTEIN"/>
    <property type="match status" value="1"/>
</dbReference>
<dbReference type="EMBL" id="AMGX01000006">
    <property type="protein sequence ID" value="EXJ72086.1"/>
    <property type="molecule type" value="Genomic_DNA"/>
</dbReference>
<gene>
    <name evidence="2" type="ORF">A1O5_04590</name>
</gene>
<feature type="region of interest" description="Disordered" evidence="1">
    <location>
        <begin position="1026"/>
        <end position="1058"/>
    </location>
</feature>
<feature type="compositionally biased region" description="Basic and acidic residues" evidence="1">
    <location>
        <begin position="117"/>
        <end position="135"/>
    </location>
</feature>
<keyword evidence="3" id="KW-1185">Reference proteome</keyword>
<dbReference type="HOGENOM" id="CLU_003431_1_0_1"/>
<dbReference type="AlphaFoldDB" id="W9X579"/>
<dbReference type="RefSeq" id="XP_007743384.1">
    <property type="nucleotide sequence ID" value="XM_007745194.1"/>
</dbReference>
<feature type="compositionally biased region" description="Low complexity" evidence="1">
    <location>
        <begin position="1"/>
        <end position="12"/>
    </location>
</feature>
<evidence type="ECO:0000256" key="1">
    <source>
        <dbReference type="SAM" id="MobiDB-lite"/>
    </source>
</evidence>
<feature type="region of interest" description="Disordered" evidence="1">
    <location>
        <begin position="94"/>
        <end position="166"/>
    </location>
</feature>
<feature type="region of interest" description="Disordered" evidence="1">
    <location>
        <begin position="565"/>
        <end position="595"/>
    </location>
</feature>
<dbReference type="PANTHER" id="PTHR42345:SF2">
    <property type="entry name" value="HELICASE-LIKE PROTEIN"/>
    <property type="match status" value="1"/>
</dbReference>
<organism evidence="2 3">
    <name type="scientific">Cladophialophora psammophila CBS 110553</name>
    <dbReference type="NCBI Taxonomy" id="1182543"/>
    <lineage>
        <taxon>Eukaryota</taxon>
        <taxon>Fungi</taxon>
        <taxon>Dikarya</taxon>
        <taxon>Ascomycota</taxon>
        <taxon>Pezizomycotina</taxon>
        <taxon>Eurotiomycetes</taxon>
        <taxon>Chaetothyriomycetidae</taxon>
        <taxon>Chaetothyriales</taxon>
        <taxon>Herpotrichiellaceae</taxon>
        <taxon>Cladophialophora</taxon>
    </lineage>
</organism>
<feature type="compositionally biased region" description="Basic residues" evidence="1">
    <location>
        <begin position="580"/>
        <end position="590"/>
    </location>
</feature>
<sequence length="1139" mass="126431">MNLLTRKTSSKSLSEKENRGRGPTGQDAGAAERIQEDTKPSLFRRLSRKTSRSREREGHSQNEAPIPQPIEARHERKAVAEDVGVKIPSSKVAEVLPELGHADTKKKHSTRLNTSPHAEKRETPHPMDPATEKKVAALPRSNSGGLQSHVESGADDHAKSVRRSRGLTKEDVEHLFSGAPQFVLEKGRRGRYFPQAFFPWNNDLEISDLQDRRYIKHESFALATLHAHLPIPDEVNWKPGMAAPFKQEGLELGKRPMFELGIFERPNMLGIEGREPGTVGMRYFLERPVADGMTDEKIKEHGKDVEIDLAIANAPAMEAFKMLALGKDNEELNAKIGKHAPAQERVRLIREGPHAWKAVGVRDISMVVLAERMEKIGELRDHVLDAGWRVTVLNHMDAADLYAHLFNELLFPPHRVPPEAKHGKTSLKIQIEALVKVLTTPGAWLDLSVPESRLRFGKILHSRTTRYDHETGRFIIDPERKWLLIQLLLAVELVIRLDAALRLGVALHAENFEISSEEIHHFNKLRNLKVDWDLVAARRFLFLSYVKRIERRDSALVSPVHTLERPQTLRQKSSAERQQHHEHRPAHLKQKSSAEHHSLFGELRHKIGLGGTDYEPHTVLDVCDVAIMSRQPAVMVDGLFRFATNIGWPRSQQLHESLKHKLCTASAEEREKMLMDAIVCPDDNTSATNPGNLTPSLQSFNVDLHAATPTTVGGWLSHSWLSGMILPGTSICDILMSTLLENDPNPQTLRDLGSARLPLRGSGFILDGSSWWSKSCIVGRVMAPMRGARESMGWIFTPDFVPLYENTGTPFSNRWVKVKCFPVITDRDRPRIFDGDRLAEDSTPLGKGKGGIMGTEFSMVTDHILDDGSAPEVTVKDIKVHLSSSDVTQASSEHPLSAWAQFDIMLTTPPISPSHPSSADTSASGTAQLQIRYGLDRAVYFVTSHPCRLPHGHATFKPGSADAHYEQQHPKHIQGVAEHIPAHPLHKTYPYVTKTLAEIVQNPGLNPPNPTKMGDDGVWVIDARSHGSNSAHSSQSNLCAAETPTTTPSTPSAAPSAAAGTITVTSPTANAQPDLFLQHYLHGSSDPQLWKKDVLVRAWCAEKGRNAIVARVGRTCLSCAIREAKALEIAVIIRVGIKE</sequence>
<evidence type="ECO:0000313" key="2">
    <source>
        <dbReference type="EMBL" id="EXJ72086.1"/>
    </source>
</evidence>
<dbReference type="eggNOG" id="ENOG502RJYG">
    <property type="taxonomic scope" value="Eukaryota"/>
</dbReference>
<name>W9X579_9EURO</name>
<dbReference type="GeneID" id="19189311"/>
<dbReference type="OrthoDB" id="20872at2759"/>
<dbReference type="STRING" id="1182543.W9X579"/>
<feature type="compositionally biased region" description="Polar residues" evidence="1">
    <location>
        <begin position="140"/>
        <end position="150"/>
    </location>
</feature>
<dbReference type="Proteomes" id="UP000019471">
    <property type="component" value="Unassembled WGS sequence"/>
</dbReference>
<reference evidence="2 3" key="1">
    <citation type="submission" date="2013-03" db="EMBL/GenBank/DDBJ databases">
        <title>The Genome Sequence of Cladophialophora psammophila CBS 110553.</title>
        <authorList>
            <consortium name="The Broad Institute Genomics Platform"/>
            <person name="Cuomo C."/>
            <person name="de Hoog S."/>
            <person name="Gorbushina A."/>
            <person name="Walker B."/>
            <person name="Young S.K."/>
            <person name="Zeng Q."/>
            <person name="Gargeya S."/>
            <person name="Fitzgerald M."/>
            <person name="Haas B."/>
            <person name="Abouelleil A."/>
            <person name="Allen A.W."/>
            <person name="Alvarado L."/>
            <person name="Arachchi H.M."/>
            <person name="Berlin A.M."/>
            <person name="Chapman S.B."/>
            <person name="Gainer-Dewar J."/>
            <person name="Goldberg J."/>
            <person name="Griggs A."/>
            <person name="Gujja S."/>
            <person name="Hansen M."/>
            <person name="Howarth C."/>
            <person name="Imamovic A."/>
            <person name="Ireland A."/>
            <person name="Larimer J."/>
            <person name="McCowan C."/>
            <person name="Murphy C."/>
            <person name="Pearson M."/>
            <person name="Poon T.W."/>
            <person name="Priest M."/>
            <person name="Roberts A."/>
            <person name="Saif S."/>
            <person name="Shea T."/>
            <person name="Sisk P."/>
            <person name="Sykes S."/>
            <person name="Wortman J."/>
            <person name="Nusbaum C."/>
            <person name="Birren B."/>
        </authorList>
    </citation>
    <scope>NUCLEOTIDE SEQUENCE [LARGE SCALE GENOMIC DNA]</scope>
    <source>
        <strain evidence="2 3">CBS 110553</strain>
    </source>
</reference>
<evidence type="ECO:0000313" key="3">
    <source>
        <dbReference type="Proteomes" id="UP000019471"/>
    </source>
</evidence>
<proteinExistence type="predicted"/>
<comment type="caution">
    <text evidence="2">The sequence shown here is derived from an EMBL/GenBank/DDBJ whole genome shotgun (WGS) entry which is preliminary data.</text>
</comment>